<keyword evidence="2" id="KW-1185">Reference proteome</keyword>
<protein>
    <submittedName>
        <fullName evidence="1">Uncharacterized protein</fullName>
    </submittedName>
</protein>
<name>A0AAV7T9J2_PLEWA</name>
<proteinExistence type="predicted"/>
<evidence type="ECO:0000313" key="1">
    <source>
        <dbReference type="EMBL" id="KAJ1172736.1"/>
    </source>
</evidence>
<gene>
    <name evidence="1" type="ORF">NDU88_004579</name>
</gene>
<dbReference type="EMBL" id="JANPWB010000007">
    <property type="protein sequence ID" value="KAJ1172736.1"/>
    <property type="molecule type" value="Genomic_DNA"/>
</dbReference>
<comment type="caution">
    <text evidence="1">The sequence shown here is derived from an EMBL/GenBank/DDBJ whole genome shotgun (WGS) entry which is preliminary data.</text>
</comment>
<dbReference type="Proteomes" id="UP001066276">
    <property type="component" value="Chromosome 4_1"/>
</dbReference>
<evidence type="ECO:0000313" key="2">
    <source>
        <dbReference type="Proteomes" id="UP001066276"/>
    </source>
</evidence>
<reference evidence="1" key="1">
    <citation type="journal article" date="2022" name="bioRxiv">
        <title>Sequencing and chromosome-scale assembly of the giantPleurodeles waltlgenome.</title>
        <authorList>
            <person name="Brown T."/>
            <person name="Elewa A."/>
            <person name="Iarovenko S."/>
            <person name="Subramanian E."/>
            <person name="Araus A.J."/>
            <person name="Petzold A."/>
            <person name="Susuki M."/>
            <person name="Suzuki K.-i.T."/>
            <person name="Hayashi T."/>
            <person name="Toyoda A."/>
            <person name="Oliveira C."/>
            <person name="Osipova E."/>
            <person name="Leigh N.D."/>
            <person name="Simon A."/>
            <person name="Yun M.H."/>
        </authorList>
    </citation>
    <scope>NUCLEOTIDE SEQUENCE</scope>
    <source>
        <strain evidence="1">20211129_DDA</strain>
        <tissue evidence="1">Liver</tissue>
    </source>
</reference>
<organism evidence="1 2">
    <name type="scientific">Pleurodeles waltl</name>
    <name type="common">Iberian ribbed newt</name>
    <dbReference type="NCBI Taxonomy" id="8319"/>
    <lineage>
        <taxon>Eukaryota</taxon>
        <taxon>Metazoa</taxon>
        <taxon>Chordata</taxon>
        <taxon>Craniata</taxon>
        <taxon>Vertebrata</taxon>
        <taxon>Euteleostomi</taxon>
        <taxon>Amphibia</taxon>
        <taxon>Batrachia</taxon>
        <taxon>Caudata</taxon>
        <taxon>Salamandroidea</taxon>
        <taxon>Salamandridae</taxon>
        <taxon>Pleurodelinae</taxon>
        <taxon>Pleurodeles</taxon>
    </lineage>
</organism>
<dbReference type="AlphaFoldDB" id="A0AAV7T9J2"/>
<sequence length="220" mass="24344">MKHHIRLPSWLARDQNRPGVKEARHTSWALSRSARVLRIQLLSWREALSVQGVSRGGCPWQRCLGECCQARKGDIKSSDSAVQLLEEAGGLDLLAACALQEVRPARRAAAGVAELVRLRVLWCSQEASDGLRRAMCNLAALRRSEGGPWTASWTVAEEACMATVSKTSEGSKIPRDGRFLATSNVLVYRTDPHPMVEWERGTFMAPRRPPTATNDKNTDV</sequence>
<accession>A0AAV7T9J2</accession>